<dbReference type="GO" id="GO:0006626">
    <property type="term" value="P:protein targeting to mitochondrion"/>
    <property type="evidence" value="ECO:0007669"/>
    <property type="project" value="TreeGrafter"/>
</dbReference>
<evidence type="ECO:0000256" key="6">
    <source>
        <dbReference type="ARBA" id="ARBA00023128"/>
    </source>
</evidence>
<comment type="subcellular location">
    <subcellularLocation>
        <location evidence="9">Mitochondrion outer membrane</location>
        <topology evidence="9">Single-pass type IV membrane protein</topology>
    </subcellularLocation>
    <subcellularLocation>
        <location evidence="9">Peroxisome</location>
    </subcellularLocation>
</comment>
<dbReference type="GeneTree" id="ENSGT00730000112379"/>
<dbReference type="PANTHER" id="PTHR16501">
    <property type="entry name" value="TRANSPORT AND GOLGI ORGANIZATION PROTEIN 11"/>
    <property type="match status" value="1"/>
</dbReference>
<dbReference type="GO" id="GO:0005741">
    <property type="term" value="C:mitochondrial outer membrane"/>
    <property type="evidence" value="ECO:0007669"/>
    <property type="project" value="UniProtKB-SubCell"/>
</dbReference>
<reference evidence="14" key="2">
    <citation type="journal article" date="2007" name="PLoS Biol.">
        <title>Survey sequencing and comparative analysis of the elephant shark (Callorhinchus milii) genome.</title>
        <authorList>
            <person name="Venkatesh B."/>
            <person name="Kirkness E.F."/>
            <person name="Loh Y.H."/>
            <person name="Halpern A.L."/>
            <person name="Lee A.P."/>
            <person name="Johnson J."/>
            <person name="Dandona N."/>
            <person name="Viswanathan L.D."/>
            <person name="Tay A."/>
            <person name="Venter J.C."/>
            <person name="Strausberg R.L."/>
            <person name="Brenner S."/>
        </authorList>
    </citation>
    <scope>NUCLEOTIDE SEQUENCE [LARGE SCALE GENOMIC DNA]</scope>
</reference>
<reference evidence="13" key="4">
    <citation type="submission" date="2025-08" db="UniProtKB">
        <authorList>
            <consortium name="Ensembl"/>
        </authorList>
    </citation>
    <scope>IDENTIFICATION</scope>
</reference>
<evidence type="ECO:0000256" key="9">
    <source>
        <dbReference type="RuleBase" id="RU368040"/>
    </source>
</evidence>
<evidence type="ECO:0000256" key="10">
    <source>
        <dbReference type="SAM" id="Coils"/>
    </source>
</evidence>
<dbReference type="AlphaFoldDB" id="A0A4W3GWS3"/>
<dbReference type="GO" id="GO:0000266">
    <property type="term" value="P:mitochondrial fission"/>
    <property type="evidence" value="ECO:0007669"/>
    <property type="project" value="UniProtKB-UniRule"/>
</dbReference>
<evidence type="ECO:0000256" key="2">
    <source>
        <dbReference type="ARBA" id="ARBA00022692"/>
    </source>
</evidence>
<evidence type="ECO:0000256" key="7">
    <source>
        <dbReference type="ARBA" id="ARBA00023136"/>
    </source>
</evidence>
<comment type="similarity">
    <text evidence="1 9">Belongs to the Tango11 family.</text>
</comment>
<feature type="transmembrane region" description="Helical" evidence="9">
    <location>
        <begin position="268"/>
        <end position="286"/>
    </location>
</feature>
<dbReference type="InterPro" id="IPR039433">
    <property type="entry name" value="Mff-like_dom"/>
</dbReference>
<feature type="coiled-coil region" evidence="10">
    <location>
        <begin position="239"/>
        <end position="266"/>
    </location>
</feature>
<protein>
    <recommendedName>
        <fullName evidence="9">Mitochondrial fission factor</fullName>
    </recommendedName>
</protein>
<dbReference type="PANTHER" id="PTHR16501:SF16">
    <property type="entry name" value="MITOCHONDRIAL FISSION FACTOR"/>
    <property type="match status" value="1"/>
</dbReference>
<comment type="function">
    <text evidence="9">Plays a role in mitochondrial and peroxisomal fission. Promotes the recruitment and association of the fission mediator dynamin-related protein 1 (DNM1L) to the mitochondrial surface.</text>
</comment>
<dbReference type="Pfam" id="PF05644">
    <property type="entry name" value="Miff"/>
    <property type="match status" value="1"/>
</dbReference>
<name>A0A4W3GWS3_CALMI</name>
<evidence type="ECO:0000256" key="1">
    <source>
        <dbReference type="ARBA" id="ARBA00009806"/>
    </source>
</evidence>
<evidence type="ECO:0000256" key="8">
    <source>
        <dbReference type="ARBA" id="ARBA00023140"/>
    </source>
</evidence>
<keyword evidence="5 10" id="KW-0175">Coiled coil</keyword>
<reference evidence="14" key="3">
    <citation type="journal article" date="2014" name="Nature">
        <title>Elephant shark genome provides unique insights into gnathostome evolution.</title>
        <authorList>
            <consortium name="International Elephant Shark Genome Sequencing Consortium"/>
            <person name="Venkatesh B."/>
            <person name="Lee A.P."/>
            <person name="Ravi V."/>
            <person name="Maurya A.K."/>
            <person name="Lian M.M."/>
            <person name="Swann J.B."/>
            <person name="Ohta Y."/>
            <person name="Flajnik M.F."/>
            <person name="Sutoh Y."/>
            <person name="Kasahara M."/>
            <person name="Hoon S."/>
            <person name="Gangu V."/>
            <person name="Roy S.W."/>
            <person name="Irimia M."/>
            <person name="Korzh V."/>
            <person name="Kondrychyn I."/>
            <person name="Lim Z.W."/>
            <person name="Tay B.H."/>
            <person name="Tohari S."/>
            <person name="Kong K.W."/>
            <person name="Ho S."/>
            <person name="Lorente-Galdos B."/>
            <person name="Quilez J."/>
            <person name="Marques-Bonet T."/>
            <person name="Raney B.J."/>
            <person name="Ingham P.W."/>
            <person name="Tay A."/>
            <person name="Hillier L.W."/>
            <person name="Minx P."/>
            <person name="Boehm T."/>
            <person name="Wilson R.K."/>
            <person name="Brenner S."/>
            <person name="Warren W.C."/>
        </authorList>
    </citation>
    <scope>NUCLEOTIDE SEQUENCE [LARGE SCALE GENOMIC DNA]</scope>
</reference>
<reference evidence="13" key="5">
    <citation type="submission" date="2025-09" db="UniProtKB">
        <authorList>
            <consortium name="Ensembl"/>
        </authorList>
    </citation>
    <scope>IDENTIFICATION</scope>
</reference>
<dbReference type="GO" id="GO:0090314">
    <property type="term" value="P:positive regulation of protein targeting to membrane"/>
    <property type="evidence" value="ECO:0007669"/>
    <property type="project" value="UniProtKB-UniRule"/>
</dbReference>
<keyword evidence="3 9" id="KW-1000">Mitochondrion outer membrane</keyword>
<accession>A0A4W3GWS3</accession>
<feature type="domain" description="Mff-like" evidence="12">
    <location>
        <begin position="166"/>
        <end position="287"/>
    </location>
</feature>
<dbReference type="InterPro" id="IPR008518">
    <property type="entry name" value="Mff/Tango-11"/>
</dbReference>
<evidence type="ECO:0000256" key="5">
    <source>
        <dbReference type="ARBA" id="ARBA00023054"/>
    </source>
</evidence>
<evidence type="ECO:0000256" key="11">
    <source>
        <dbReference type="SAM" id="MobiDB-lite"/>
    </source>
</evidence>
<sequence length="288" mass="32790">MNRKNSGCLVYVYETIRAEVFFEWLRNQSGSGSEKVMPSAVMTDPFAASADPGDLGGLRCDLSFMETISQKMRIPNRLKVTEELGDEERAEDIQMASLHMCIPDRISMAEADMQDIGARPYLYGWFQHTPSMSDPPPLSISPCMMFGNPQPLKVDSLESRLQRRELASSQNSNSSRTLNESEICLSAASRKQRNAIQPRDRPRSHNPCVDVASRTKSQSISHDYGVPEGVLENFSVMEIVTLRRQLNKLNRRLQLLEQESRDRARKELILYSIIVTACFVNSWLWLRK</sequence>
<dbReference type="Ensembl" id="ENSCMIT00000007641.1">
    <property type="protein sequence ID" value="ENSCMIP00000007417.1"/>
    <property type="gene ID" value="ENSCMIG00000004074.1"/>
</dbReference>
<dbReference type="InParanoid" id="A0A4W3GWS3"/>
<evidence type="ECO:0000259" key="12">
    <source>
        <dbReference type="Pfam" id="PF05644"/>
    </source>
</evidence>
<evidence type="ECO:0000256" key="3">
    <source>
        <dbReference type="ARBA" id="ARBA00022787"/>
    </source>
</evidence>
<organism evidence="13 14">
    <name type="scientific">Callorhinchus milii</name>
    <name type="common">Ghost shark</name>
    <dbReference type="NCBI Taxonomy" id="7868"/>
    <lineage>
        <taxon>Eukaryota</taxon>
        <taxon>Metazoa</taxon>
        <taxon>Chordata</taxon>
        <taxon>Craniata</taxon>
        <taxon>Vertebrata</taxon>
        <taxon>Chondrichthyes</taxon>
        <taxon>Holocephali</taxon>
        <taxon>Chimaeriformes</taxon>
        <taxon>Callorhinchidae</taxon>
        <taxon>Callorhinchus</taxon>
    </lineage>
</organism>
<dbReference type="GO" id="GO:0090141">
    <property type="term" value="P:positive regulation of mitochondrial fission"/>
    <property type="evidence" value="ECO:0007669"/>
    <property type="project" value="UniProtKB-UniRule"/>
</dbReference>
<keyword evidence="2 9" id="KW-0812">Transmembrane</keyword>
<proteinExistence type="inferred from homology"/>
<keyword evidence="14" id="KW-1185">Reference proteome</keyword>
<evidence type="ECO:0000313" key="14">
    <source>
        <dbReference type="Proteomes" id="UP000314986"/>
    </source>
</evidence>
<evidence type="ECO:0000256" key="4">
    <source>
        <dbReference type="ARBA" id="ARBA00022989"/>
    </source>
</evidence>
<feature type="region of interest" description="Disordered" evidence="11">
    <location>
        <begin position="190"/>
        <end position="210"/>
    </location>
</feature>
<dbReference type="STRING" id="7868.ENSCMIP00000007417"/>
<dbReference type="OMA" id="TGRIYSM"/>
<dbReference type="Proteomes" id="UP000314986">
    <property type="component" value="Unassembled WGS sequence"/>
</dbReference>
<keyword evidence="8 9" id="KW-0576">Peroxisome</keyword>
<keyword evidence="4 9" id="KW-1133">Transmembrane helix</keyword>
<keyword evidence="6 9" id="KW-0496">Mitochondrion</keyword>
<reference evidence="14" key="1">
    <citation type="journal article" date="2006" name="Science">
        <title>Ancient noncoding elements conserved in the human genome.</title>
        <authorList>
            <person name="Venkatesh B."/>
            <person name="Kirkness E.F."/>
            <person name="Loh Y.H."/>
            <person name="Halpern A.L."/>
            <person name="Lee A.P."/>
            <person name="Johnson J."/>
            <person name="Dandona N."/>
            <person name="Viswanathan L.D."/>
            <person name="Tay A."/>
            <person name="Venter J.C."/>
            <person name="Strausberg R.L."/>
            <person name="Brenner S."/>
        </authorList>
    </citation>
    <scope>NUCLEOTIDE SEQUENCE [LARGE SCALE GENOMIC DNA]</scope>
</reference>
<evidence type="ECO:0000313" key="13">
    <source>
        <dbReference type="Ensembl" id="ENSCMIP00000007417.1"/>
    </source>
</evidence>
<keyword evidence="7 9" id="KW-0472">Membrane</keyword>
<dbReference type="GO" id="GO:0005777">
    <property type="term" value="C:peroxisome"/>
    <property type="evidence" value="ECO:0007669"/>
    <property type="project" value="UniProtKB-SubCell"/>
</dbReference>